<keyword evidence="5" id="KW-0539">Nucleus</keyword>
<dbReference type="GO" id="GO:0000976">
    <property type="term" value="F:transcription cis-regulatory region binding"/>
    <property type="evidence" value="ECO:0007669"/>
    <property type="project" value="TreeGrafter"/>
</dbReference>
<evidence type="ECO:0000259" key="7">
    <source>
        <dbReference type="PROSITE" id="PS50217"/>
    </source>
</evidence>
<evidence type="ECO:0000256" key="4">
    <source>
        <dbReference type="ARBA" id="ARBA00023163"/>
    </source>
</evidence>
<sequence length="302" mass="34892">MCCLYSIIYGRTSYFTNMTKLPLWFANKYQAPTMQFFPFPLLISLISLLEKILAIMLSTVPAFSFSEPGLVNQFSGFQTGFTPWEWGCSDLFSVDQMFLEPAVPSPCDGESDTGSVKINSGSHDMKTGSDVSCAGFVKTNSSFDDANRSNGLPCSQADEPDSDDSKQLTAISNFGSGEHNRNRKKLIQPEMTDERKRKRMESNRESAKRSRMRKQSHIDNLRDQVNRLDLENRELGNRLQLVLYQLQRVNSDNNRLVTEQEILRLRLSEMRRILIIRQLQQRQQWELHNRRMIMTEQNHPHL</sequence>
<keyword evidence="9" id="KW-1185">Reference proteome</keyword>
<organism evidence="9">
    <name type="scientific">Arabidopsis lyrata subsp. lyrata</name>
    <name type="common">Lyre-leaved rock-cress</name>
    <dbReference type="NCBI Taxonomy" id="81972"/>
    <lineage>
        <taxon>Eukaryota</taxon>
        <taxon>Viridiplantae</taxon>
        <taxon>Streptophyta</taxon>
        <taxon>Embryophyta</taxon>
        <taxon>Tracheophyta</taxon>
        <taxon>Spermatophyta</taxon>
        <taxon>Magnoliopsida</taxon>
        <taxon>eudicotyledons</taxon>
        <taxon>Gunneridae</taxon>
        <taxon>Pentapetalae</taxon>
        <taxon>rosids</taxon>
        <taxon>malvids</taxon>
        <taxon>Brassicales</taxon>
        <taxon>Brassicaceae</taxon>
        <taxon>Camelineae</taxon>
        <taxon>Arabidopsis</taxon>
    </lineage>
</organism>
<dbReference type="InterPro" id="IPR004827">
    <property type="entry name" value="bZIP"/>
</dbReference>
<dbReference type="SUPFAM" id="SSF57959">
    <property type="entry name" value="Leucine zipper domain"/>
    <property type="match status" value="1"/>
</dbReference>
<dbReference type="STRING" id="81972.D7MA10"/>
<dbReference type="Gramene" id="Al_scaffold_0007_270">
    <property type="protein sequence ID" value="Al_scaffold_0007_270"/>
    <property type="gene ID" value="Al_scaffold_0007_270"/>
</dbReference>
<evidence type="ECO:0000256" key="3">
    <source>
        <dbReference type="ARBA" id="ARBA00023125"/>
    </source>
</evidence>
<feature type="domain" description="BZIP" evidence="7">
    <location>
        <begin position="193"/>
        <end position="256"/>
    </location>
</feature>
<dbReference type="EMBL" id="GL348719">
    <property type="protein sequence ID" value="EFH45227.1"/>
    <property type="molecule type" value="Genomic_DNA"/>
</dbReference>
<feature type="region of interest" description="Disordered" evidence="6">
    <location>
        <begin position="147"/>
        <end position="216"/>
    </location>
</feature>
<evidence type="ECO:0000313" key="8">
    <source>
        <dbReference type="EMBL" id="EFH45227.1"/>
    </source>
</evidence>
<dbReference type="GO" id="GO:0045893">
    <property type="term" value="P:positive regulation of DNA-templated transcription"/>
    <property type="evidence" value="ECO:0007669"/>
    <property type="project" value="TreeGrafter"/>
</dbReference>
<proteinExistence type="predicted"/>
<evidence type="ECO:0000313" key="9">
    <source>
        <dbReference type="Proteomes" id="UP000008694"/>
    </source>
</evidence>
<dbReference type="GO" id="GO:0003700">
    <property type="term" value="F:DNA-binding transcription factor activity"/>
    <property type="evidence" value="ECO:0007669"/>
    <property type="project" value="InterPro"/>
</dbReference>
<dbReference type="SMART" id="SM00338">
    <property type="entry name" value="BRLZ"/>
    <property type="match status" value="1"/>
</dbReference>
<dbReference type="PROSITE" id="PS50217">
    <property type="entry name" value="BZIP"/>
    <property type="match status" value="1"/>
</dbReference>
<evidence type="ECO:0000256" key="2">
    <source>
        <dbReference type="ARBA" id="ARBA00023015"/>
    </source>
</evidence>
<keyword evidence="2" id="KW-0805">Transcription regulation</keyword>
<gene>
    <name evidence="8" type="ORF">ARALYDRAFT_656215</name>
</gene>
<dbReference type="GO" id="GO:0046982">
    <property type="term" value="F:protein heterodimerization activity"/>
    <property type="evidence" value="ECO:0007669"/>
    <property type="project" value="UniProtKB-ARBA"/>
</dbReference>
<dbReference type="Gene3D" id="1.20.5.170">
    <property type="match status" value="1"/>
</dbReference>
<evidence type="ECO:0000256" key="5">
    <source>
        <dbReference type="ARBA" id="ARBA00023242"/>
    </source>
</evidence>
<feature type="region of interest" description="Disordered" evidence="6">
    <location>
        <begin position="105"/>
        <end position="129"/>
    </location>
</feature>
<dbReference type="PANTHER" id="PTHR45764:SF79">
    <property type="entry name" value="BZIP TRANSCRIPTION FACTOR-LIKE PROTEIN"/>
    <property type="match status" value="1"/>
</dbReference>
<dbReference type="PANTHER" id="PTHR45764">
    <property type="entry name" value="BZIP TRANSCRIPTION FACTOR 44"/>
    <property type="match status" value="1"/>
</dbReference>
<reference evidence="9" key="1">
    <citation type="journal article" date="2011" name="Nat. Genet.">
        <title>The Arabidopsis lyrata genome sequence and the basis of rapid genome size change.</title>
        <authorList>
            <person name="Hu T.T."/>
            <person name="Pattyn P."/>
            <person name="Bakker E.G."/>
            <person name="Cao J."/>
            <person name="Cheng J.-F."/>
            <person name="Clark R.M."/>
            <person name="Fahlgren N."/>
            <person name="Fawcett J.A."/>
            <person name="Grimwood J."/>
            <person name="Gundlach H."/>
            <person name="Haberer G."/>
            <person name="Hollister J.D."/>
            <person name="Ossowski S."/>
            <person name="Ottilar R.P."/>
            <person name="Salamov A.A."/>
            <person name="Schneeberger K."/>
            <person name="Spannagl M."/>
            <person name="Wang X."/>
            <person name="Yang L."/>
            <person name="Nasrallah M.E."/>
            <person name="Bergelson J."/>
            <person name="Carrington J.C."/>
            <person name="Gaut B.S."/>
            <person name="Schmutz J."/>
            <person name="Mayer K.F.X."/>
            <person name="Van de Peer Y."/>
            <person name="Grigoriev I.V."/>
            <person name="Nordborg M."/>
            <person name="Weigel D."/>
            <person name="Guo Y.-L."/>
        </authorList>
    </citation>
    <scope>NUCLEOTIDE SEQUENCE [LARGE SCALE GENOMIC DNA]</scope>
    <source>
        <strain evidence="9">cv. MN47</strain>
    </source>
</reference>
<dbReference type="AlphaFoldDB" id="D7MA10"/>
<dbReference type="GO" id="GO:0005634">
    <property type="term" value="C:nucleus"/>
    <property type="evidence" value="ECO:0007669"/>
    <property type="project" value="UniProtKB-SubCell"/>
</dbReference>
<evidence type="ECO:0000256" key="6">
    <source>
        <dbReference type="SAM" id="MobiDB-lite"/>
    </source>
</evidence>
<dbReference type="InterPro" id="IPR045314">
    <property type="entry name" value="bZIP_plant_GBF1"/>
</dbReference>
<name>D7MA10_ARALL</name>
<dbReference type="PROSITE" id="PS00036">
    <property type="entry name" value="BZIP_BASIC"/>
    <property type="match status" value="1"/>
</dbReference>
<keyword evidence="3" id="KW-0238">DNA-binding</keyword>
<dbReference type="eggNOG" id="ENOG502S4FN">
    <property type="taxonomic scope" value="Eukaryota"/>
</dbReference>
<dbReference type="HOGENOM" id="CLU_079478_0_0_1"/>
<keyword evidence="4" id="KW-0804">Transcription</keyword>
<feature type="compositionally biased region" description="Basic and acidic residues" evidence="6">
    <location>
        <begin position="192"/>
        <end position="208"/>
    </location>
</feature>
<dbReference type="FunFam" id="1.20.5.170:FF:000020">
    <property type="entry name" value="BZIP transcription factor"/>
    <property type="match status" value="1"/>
</dbReference>
<accession>D7MA10</accession>
<dbReference type="Proteomes" id="UP000008694">
    <property type="component" value="Unassembled WGS sequence"/>
</dbReference>
<feature type="compositionally biased region" description="Polar residues" evidence="6">
    <location>
        <begin position="112"/>
        <end position="122"/>
    </location>
</feature>
<dbReference type="CDD" id="cd14702">
    <property type="entry name" value="bZIP_plant_GBF1"/>
    <property type="match status" value="1"/>
</dbReference>
<dbReference type="Pfam" id="PF00170">
    <property type="entry name" value="bZIP_1"/>
    <property type="match status" value="1"/>
</dbReference>
<evidence type="ECO:0000256" key="1">
    <source>
        <dbReference type="ARBA" id="ARBA00004123"/>
    </source>
</evidence>
<protein>
    <submittedName>
        <fullName evidence="8">Predicted protein</fullName>
    </submittedName>
</protein>
<comment type="subcellular location">
    <subcellularLocation>
        <location evidence="1">Nucleus</location>
    </subcellularLocation>
</comment>
<dbReference type="InterPro" id="IPR046347">
    <property type="entry name" value="bZIP_sf"/>
</dbReference>